<dbReference type="Pfam" id="PF00041">
    <property type="entry name" value="fn3"/>
    <property type="match status" value="1"/>
</dbReference>
<keyword evidence="4" id="KW-1185">Reference proteome</keyword>
<feature type="signal peptide" evidence="1">
    <location>
        <begin position="1"/>
        <end position="35"/>
    </location>
</feature>
<dbReference type="EMBL" id="UYWX01024261">
    <property type="protein sequence ID" value="VDM36569.1"/>
    <property type="molecule type" value="Genomic_DNA"/>
</dbReference>
<proteinExistence type="predicted"/>
<keyword evidence="1" id="KW-0732">Signal</keyword>
<dbReference type="InterPro" id="IPR003961">
    <property type="entry name" value="FN3_dom"/>
</dbReference>
<dbReference type="SUPFAM" id="SSF49265">
    <property type="entry name" value="Fibronectin type III"/>
    <property type="match status" value="1"/>
</dbReference>
<sequence>MGETWRYLNSASEMLLQVCLMLLVTFILDEDIAMAGETSMKAQSLAPYFHLKRVDSDYLQITWDIQSMMEHKVTEIKVVITSDAHSGIYGYATEHVSTGEVTIDELEPYTLYEVEVKAMGNGVHHVYSLGPIETWPIGKWIQHTLILCLTYFFLPQPQPTFVLLHFTSK</sequence>
<protein>
    <submittedName>
        <fullName evidence="5">Fibronectin type-III domain-containing protein</fullName>
    </submittedName>
</protein>
<evidence type="ECO:0000313" key="5">
    <source>
        <dbReference type="WBParaSite" id="TTAC_0001147201-mRNA-1"/>
    </source>
</evidence>
<accession>A0A0R3XD45</accession>
<organism evidence="5">
    <name type="scientific">Hydatigena taeniaeformis</name>
    <name type="common">Feline tapeworm</name>
    <name type="synonym">Taenia taeniaeformis</name>
    <dbReference type="NCBI Taxonomy" id="6205"/>
    <lineage>
        <taxon>Eukaryota</taxon>
        <taxon>Metazoa</taxon>
        <taxon>Spiralia</taxon>
        <taxon>Lophotrochozoa</taxon>
        <taxon>Platyhelminthes</taxon>
        <taxon>Cestoda</taxon>
        <taxon>Eucestoda</taxon>
        <taxon>Cyclophyllidea</taxon>
        <taxon>Taeniidae</taxon>
        <taxon>Hydatigera</taxon>
    </lineage>
</organism>
<dbReference type="PROSITE" id="PS50853">
    <property type="entry name" value="FN3"/>
    <property type="match status" value="1"/>
</dbReference>
<feature type="chain" id="PRO_5043133294" evidence="1">
    <location>
        <begin position="36"/>
        <end position="169"/>
    </location>
</feature>
<dbReference type="InterPro" id="IPR036116">
    <property type="entry name" value="FN3_sf"/>
</dbReference>
<dbReference type="InterPro" id="IPR013783">
    <property type="entry name" value="Ig-like_fold"/>
</dbReference>
<dbReference type="Proteomes" id="UP000274429">
    <property type="component" value="Unassembled WGS sequence"/>
</dbReference>
<feature type="domain" description="Fibronectin type-III" evidence="2">
    <location>
        <begin position="46"/>
        <end position="137"/>
    </location>
</feature>
<evidence type="ECO:0000259" key="2">
    <source>
        <dbReference type="PROSITE" id="PS50853"/>
    </source>
</evidence>
<dbReference type="AlphaFoldDB" id="A0A0R3XD45"/>
<gene>
    <name evidence="3" type="ORF">TTAC_LOCUS11455</name>
</gene>
<dbReference type="CDD" id="cd00063">
    <property type="entry name" value="FN3"/>
    <property type="match status" value="1"/>
</dbReference>
<reference evidence="3 4" key="2">
    <citation type="submission" date="2018-11" db="EMBL/GenBank/DDBJ databases">
        <authorList>
            <consortium name="Pathogen Informatics"/>
        </authorList>
    </citation>
    <scope>NUCLEOTIDE SEQUENCE [LARGE SCALE GENOMIC DNA]</scope>
</reference>
<name>A0A0R3XD45_HYDTA</name>
<evidence type="ECO:0000313" key="4">
    <source>
        <dbReference type="Proteomes" id="UP000274429"/>
    </source>
</evidence>
<dbReference type="WBParaSite" id="TTAC_0001147201-mRNA-1">
    <property type="protein sequence ID" value="TTAC_0001147201-mRNA-1"/>
    <property type="gene ID" value="TTAC_0001147201"/>
</dbReference>
<evidence type="ECO:0000313" key="3">
    <source>
        <dbReference type="EMBL" id="VDM36569.1"/>
    </source>
</evidence>
<dbReference type="Gene3D" id="2.60.40.10">
    <property type="entry name" value="Immunoglobulins"/>
    <property type="match status" value="1"/>
</dbReference>
<dbReference type="OrthoDB" id="6314469at2759"/>
<evidence type="ECO:0000256" key="1">
    <source>
        <dbReference type="SAM" id="SignalP"/>
    </source>
</evidence>
<reference evidence="5" key="1">
    <citation type="submission" date="2017-02" db="UniProtKB">
        <authorList>
            <consortium name="WormBaseParasite"/>
        </authorList>
    </citation>
    <scope>IDENTIFICATION</scope>
</reference>